<name>A0A433SEX9_9BURK</name>
<accession>A0A433SEX9</accession>
<dbReference type="Proteomes" id="UP000286947">
    <property type="component" value="Unassembled WGS sequence"/>
</dbReference>
<evidence type="ECO:0000256" key="4">
    <source>
        <dbReference type="ARBA" id="ARBA00023136"/>
    </source>
</evidence>
<feature type="domain" description="Peptidase S54 rhomboid" evidence="6">
    <location>
        <begin position="53"/>
        <end position="183"/>
    </location>
</feature>
<evidence type="ECO:0000259" key="6">
    <source>
        <dbReference type="Pfam" id="PF01694"/>
    </source>
</evidence>
<dbReference type="GO" id="GO:0004252">
    <property type="term" value="F:serine-type endopeptidase activity"/>
    <property type="evidence" value="ECO:0007669"/>
    <property type="project" value="InterPro"/>
</dbReference>
<reference evidence="7 8" key="1">
    <citation type="submission" date="2018-01" db="EMBL/GenBank/DDBJ databases">
        <title>Saezia sanguinis gen. nov., sp. nov., in the order Burkholderiales isolated from human blood.</title>
        <authorList>
            <person name="Medina-Pascual M.J."/>
            <person name="Valdezate S."/>
            <person name="Monzon S."/>
            <person name="Cuesta I."/>
            <person name="Carrasco G."/>
            <person name="Villalon P."/>
            <person name="Saez-Nieto J.A."/>
        </authorList>
    </citation>
    <scope>NUCLEOTIDE SEQUENCE [LARGE SCALE GENOMIC DNA]</scope>
    <source>
        <strain evidence="7 8">CNM695-12</strain>
    </source>
</reference>
<dbReference type="OrthoDB" id="465874at2"/>
<dbReference type="Pfam" id="PF01694">
    <property type="entry name" value="Rhomboid"/>
    <property type="match status" value="1"/>
</dbReference>
<dbReference type="InterPro" id="IPR022764">
    <property type="entry name" value="Peptidase_S54_rhomboid_dom"/>
</dbReference>
<evidence type="ECO:0000256" key="5">
    <source>
        <dbReference type="SAM" id="Phobius"/>
    </source>
</evidence>
<feature type="transmembrane region" description="Helical" evidence="5">
    <location>
        <begin position="139"/>
        <end position="158"/>
    </location>
</feature>
<comment type="caution">
    <text evidence="7">The sequence shown here is derived from an EMBL/GenBank/DDBJ whole genome shotgun (WGS) entry which is preliminary data.</text>
</comment>
<evidence type="ECO:0000313" key="7">
    <source>
        <dbReference type="EMBL" id="RUS67285.1"/>
    </source>
</evidence>
<evidence type="ECO:0000313" key="8">
    <source>
        <dbReference type="Proteomes" id="UP000286947"/>
    </source>
</evidence>
<keyword evidence="2 5" id="KW-0812">Transmembrane</keyword>
<evidence type="ECO:0000256" key="2">
    <source>
        <dbReference type="ARBA" id="ARBA00022692"/>
    </source>
</evidence>
<dbReference type="Gene3D" id="1.20.1540.10">
    <property type="entry name" value="Rhomboid-like"/>
    <property type="match status" value="1"/>
</dbReference>
<keyword evidence="3 5" id="KW-1133">Transmembrane helix</keyword>
<feature type="transmembrane region" description="Helical" evidence="5">
    <location>
        <begin position="88"/>
        <end position="107"/>
    </location>
</feature>
<protein>
    <recommendedName>
        <fullName evidence="6">Peptidase S54 rhomboid domain-containing protein</fullName>
    </recommendedName>
</protein>
<feature type="transmembrane region" description="Helical" evidence="5">
    <location>
        <begin position="113"/>
        <end position="132"/>
    </location>
</feature>
<feature type="transmembrane region" description="Helical" evidence="5">
    <location>
        <begin position="164"/>
        <end position="181"/>
    </location>
</feature>
<feature type="transmembrane region" description="Helical" evidence="5">
    <location>
        <begin position="64"/>
        <end position="81"/>
    </location>
</feature>
<comment type="subcellular location">
    <subcellularLocation>
        <location evidence="1">Membrane</location>
        <topology evidence="1">Multi-pass membrane protein</topology>
    </subcellularLocation>
</comment>
<feature type="transmembrane region" description="Helical" evidence="5">
    <location>
        <begin position="12"/>
        <end position="37"/>
    </location>
</feature>
<evidence type="ECO:0000256" key="3">
    <source>
        <dbReference type="ARBA" id="ARBA00022989"/>
    </source>
</evidence>
<dbReference type="RefSeq" id="WP_126979199.1">
    <property type="nucleotide sequence ID" value="NZ_CAWUGC010000017.1"/>
</dbReference>
<dbReference type="SUPFAM" id="SSF144091">
    <property type="entry name" value="Rhomboid-like"/>
    <property type="match status" value="1"/>
</dbReference>
<organism evidence="7 8">
    <name type="scientific">Saezia sanguinis</name>
    <dbReference type="NCBI Taxonomy" id="1965230"/>
    <lineage>
        <taxon>Bacteria</taxon>
        <taxon>Pseudomonadati</taxon>
        <taxon>Pseudomonadota</taxon>
        <taxon>Betaproteobacteria</taxon>
        <taxon>Burkholderiales</taxon>
        <taxon>Saeziaceae</taxon>
        <taxon>Saezia</taxon>
    </lineage>
</organism>
<keyword evidence="8" id="KW-1185">Reference proteome</keyword>
<sequence length="186" mass="20892">MTASKAQWEKRLLILFTIAALMIVLQAINATMGGILARDFGLWPRHLSGLPGIILSPWLHNSWMHLWSNLPVLLLFSLLAMWDSPKRFIHASVWIILGSGLLVWIFGRNSIHAGASGWLFGLWAWLIARAFFQRNIANIVIGLIVLLLYGGLWLGLLPKEGVSIEYHLAGVICGTLTAWIYRKKRA</sequence>
<keyword evidence="4 5" id="KW-0472">Membrane</keyword>
<evidence type="ECO:0000256" key="1">
    <source>
        <dbReference type="ARBA" id="ARBA00004141"/>
    </source>
</evidence>
<proteinExistence type="predicted"/>
<dbReference type="AlphaFoldDB" id="A0A433SEX9"/>
<dbReference type="InterPro" id="IPR035952">
    <property type="entry name" value="Rhomboid-like_sf"/>
</dbReference>
<gene>
    <name evidence="7" type="ORF">CUZ56_01229</name>
</gene>
<dbReference type="GO" id="GO:0016020">
    <property type="term" value="C:membrane"/>
    <property type="evidence" value="ECO:0007669"/>
    <property type="project" value="UniProtKB-SubCell"/>
</dbReference>
<dbReference type="EMBL" id="PQSP01000002">
    <property type="protein sequence ID" value="RUS67285.1"/>
    <property type="molecule type" value="Genomic_DNA"/>
</dbReference>